<reference evidence="9" key="1">
    <citation type="submission" date="2022-04" db="EMBL/GenBank/DDBJ databases">
        <title>Roseibium sp. CAU 1639 isolated from mud.</title>
        <authorList>
            <person name="Kim W."/>
        </authorList>
    </citation>
    <scope>NUCLEOTIDE SEQUENCE</scope>
    <source>
        <strain evidence="9">CAU 1639</strain>
    </source>
</reference>
<evidence type="ECO:0000256" key="8">
    <source>
        <dbReference type="ARBA" id="ARBA00031559"/>
    </source>
</evidence>
<evidence type="ECO:0000256" key="1">
    <source>
        <dbReference type="ARBA" id="ARBA00006641"/>
    </source>
</evidence>
<dbReference type="Proteomes" id="UP001431221">
    <property type="component" value="Unassembled WGS sequence"/>
</dbReference>
<evidence type="ECO:0000256" key="2">
    <source>
        <dbReference type="ARBA" id="ARBA00019191"/>
    </source>
</evidence>
<dbReference type="PIRSF" id="PIRSF015592">
    <property type="entry name" value="Prld-crbxl_pptds"/>
    <property type="match status" value="1"/>
</dbReference>
<evidence type="ECO:0000313" key="10">
    <source>
        <dbReference type="Proteomes" id="UP001431221"/>
    </source>
</evidence>
<dbReference type="PANTHER" id="PTHR23402">
    <property type="entry name" value="PROTEASE FAMILY C15 PYROGLUTAMYL-PEPTIDASE I-RELATED"/>
    <property type="match status" value="1"/>
</dbReference>
<comment type="caution">
    <text evidence="9">The sequence shown here is derived from an EMBL/GenBank/DDBJ whole genome shotgun (WGS) entry which is preliminary data.</text>
</comment>
<evidence type="ECO:0000256" key="7">
    <source>
        <dbReference type="ARBA" id="ARBA00030836"/>
    </source>
</evidence>
<organism evidence="9 10">
    <name type="scientific">Roseibium sediminicola</name>
    <dbReference type="NCBI Taxonomy" id="2933272"/>
    <lineage>
        <taxon>Bacteria</taxon>
        <taxon>Pseudomonadati</taxon>
        <taxon>Pseudomonadota</taxon>
        <taxon>Alphaproteobacteria</taxon>
        <taxon>Hyphomicrobiales</taxon>
        <taxon>Stappiaceae</taxon>
        <taxon>Roseibium</taxon>
    </lineage>
</organism>
<keyword evidence="3" id="KW-0963">Cytoplasm</keyword>
<evidence type="ECO:0000256" key="4">
    <source>
        <dbReference type="ARBA" id="ARBA00022670"/>
    </source>
</evidence>
<keyword evidence="5" id="KW-0378">Hydrolase</keyword>
<accession>A0ABT0GTP4</accession>
<proteinExistence type="inferred from homology"/>
<keyword evidence="10" id="KW-1185">Reference proteome</keyword>
<name>A0ABT0GTP4_9HYPH</name>
<evidence type="ECO:0000313" key="9">
    <source>
        <dbReference type="EMBL" id="MCK7612803.1"/>
    </source>
</evidence>
<dbReference type="InterPro" id="IPR016125">
    <property type="entry name" value="Peptidase_C15-like"/>
</dbReference>
<dbReference type="Gene3D" id="3.40.630.20">
    <property type="entry name" value="Peptidase C15, pyroglutamyl peptidase I-like"/>
    <property type="match status" value="1"/>
</dbReference>
<comment type="similarity">
    <text evidence="1">Belongs to the peptidase C15 family.</text>
</comment>
<dbReference type="PRINTS" id="PR00706">
    <property type="entry name" value="PYROGLUPTASE"/>
</dbReference>
<dbReference type="InterPro" id="IPR000816">
    <property type="entry name" value="Peptidase_C15"/>
</dbReference>
<dbReference type="SUPFAM" id="SSF53182">
    <property type="entry name" value="Pyrrolidone carboxyl peptidase (pyroglutamate aminopeptidase)"/>
    <property type="match status" value="1"/>
</dbReference>
<protein>
    <recommendedName>
        <fullName evidence="2">Pyrrolidone-carboxylate peptidase</fullName>
    </recommendedName>
    <alternativeName>
        <fullName evidence="7">5-oxoprolyl-peptidase</fullName>
    </alternativeName>
    <alternativeName>
        <fullName evidence="8">Pyroglutamyl-peptidase I</fullName>
    </alternativeName>
</protein>
<dbReference type="PANTHER" id="PTHR23402:SF1">
    <property type="entry name" value="PYROGLUTAMYL-PEPTIDASE I"/>
    <property type="match status" value="1"/>
</dbReference>
<dbReference type="Pfam" id="PF01470">
    <property type="entry name" value="Peptidase_C15"/>
    <property type="match status" value="1"/>
</dbReference>
<sequence length="203" mass="21434">MSDKPLKTILVTGFTPFPGAPVNPTQHLMRSLPDRLADLSSSANFHFHVLPTTWVGRQEVTDKLRRDLQPDAIVHFGVDGTRPTINIETRAVNKAEQVRLDASGAVSPQAELAAGAEAARLSTLPADALCAAARSAGAPAELSEDAGTYLCNATLWDSIGSGIPSIFVHVPALPDGPQDVRPSFAVVEAAAVRVLEEVARQLG</sequence>
<evidence type="ECO:0000256" key="5">
    <source>
        <dbReference type="ARBA" id="ARBA00022801"/>
    </source>
</evidence>
<keyword evidence="6" id="KW-0788">Thiol protease</keyword>
<gene>
    <name evidence="9" type="ORF">M0H32_11570</name>
</gene>
<evidence type="ECO:0000256" key="6">
    <source>
        <dbReference type="ARBA" id="ARBA00022807"/>
    </source>
</evidence>
<keyword evidence="4" id="KW-0645">Protease</keyword>
<dbReference type="InterPro" id="IPR036440">
    <property type="entry name" value="Peptidase_C15-like_sf"/>
</dbReference>
<dbReference type="EMBL" id="JALNMJ010000006">
    <property type="protein sequence ID" value="MCK7612803.1"/>
    <property type="molecule type" value="Genomic_DNA"/>
</dbReference>
<evidence type="ECO:0000256" key="3">
    <source>
        <dbReference type="ARBA" id="ARBA00022490"/>
    </source>
</evidence>
<dbReference type="RefSeq" id="WP_248154033.1">
    <property type="nucleotide sequence ID" value="NZ_JALNMJ010000006.1"/>
</dbReference>